<dbReference type="SUPFAM" id="SSF57667">
    <property type="entry name" value="beta-beta-alpha zinc fingers"/>
    <property type="match status" value="2"/>
</dbReference>
<dbReference type="Pfam" id="PF00096">
    <property type="entry name" value="zf-C2H2"/>
    <property type="match status" value="4"/>
</dbReference>
<evidence type="ECO:0000256" key="9">
    <source>
        <dbReference type="PROSITE-ProRule" id="PRU00042"/>
    </source>
</evidence>
<dbReference type="Proteomes" id="UP000008312">
    <property type="component" value="Unassembled WGS sequence"/>
</dbReference>
<evidence type="ECO:0000256" key="4">
    <source>
        <dbReference type="ARBA" id="ARBA00022771"/>
    </source>
</evidence>
<dbReference type="FunFam" id="3.30.160.60:FF:001102">
    <property type="entry name" value="Transcription factor IIIA"/>
    <property type="match status" value="1"/>
</dbReference>
<dbReference type="GO" id="GO:0000981">
    <property type="term" value="F:DNA-binding transcription factor activity, RNA polymerase II-specific"/>
    <property type="evidence" value="ECO:0007669"/>
    <property type="project" value="TreeGrafter"/>
</dbReference>
<name>D8LZW4_BLAHO</name>
<dbReference type="EMBL" id="FN668641">
    <property type="protein sequence ID" value="CBK21353.2"/>
    <property type="molecule type" value="Genomic_DNA"/>
</dbReference>
<dbReference type="GO" id="GO:0005667">
    <property type="term" value="C:transcription regulator complex"/>
    <property type="evidence" value="ECO:0007669"/>
    <property type="project" value="TreeGrafter"/>
</dbReference>
<dbReference type="InterPro" id="IPR013087">
    <property type="entry name" value="Znf_C2H2_type"/>
</dbReference>
<dbReference type="GO" id="GO:0000785">
    <property type="term" value="C:chromatin"/>
    <property type="evidence" value="ECO:0007669"/>
    <property type="project" value="TreeGrafter"/>
</dbReference>
<evidence type="ECO:0000256" key="3">
    <source>
        <dbReference type="ARBA" id="ARBA00022737"/>
    </source>
</evidence>
<evidence type="ECO:0000256" key="1">
    <source>
        <dbReference type="ARBA" id="ARBA00004123"/>
    </source>
</evidence>
<protein>
    <recommendedName>
        <fullName evidence="10">C2H2-type domain-containing protein</fullName>
    </recommendedName>
</protein>
<feature type="domain" description="C2H2-type" evidence="10">
    <location>
        <begin position="62"/>
        <end position="91"/>
    </location>
</feature>
<organism evidence="11">
    <name type="scientific">Blastocystis hominis</name>
    <dbReference type="NCBI Taxonomy" id="12968"/>
    <lineage>
        <taxon>Eukaryota</taxon>
        <taxon>Sar</taxon>
        <taxon>Stramenopiles</taxon>
        <taxon>Bigyra</taxon>
        <taxon>Opalozoa</taxon>
        <taxon>Opalinata</taxon>
        <taxon>Blastocystidae</taxon>
        <taxon>Blastocystis</taxon>
    </lineage>
</organism>
<dbReference type="Gene3D" id="3.30.160.60">
    <property type="entry name" value="Classic Zinc Finger"/>
    <property type="match status" value="4"/>
</dbReference>
<keyword evidence="5" id="KW-0862">Zinc</keyword>
<dbReference type="AlphaFoldDB" id="D8LZW4"/>
<dbReference type="OrthoDB" id="6077919at2759"/>
<keyword evidence="3" id="KW-0677">Repeat</keyword>
<feature type="domain" description="C2H2-type" evidence="10">
    <location>
        <begin position="152"/>
        <end position="177"/>
    </location>
</feature>
<dbReference type="FunFam" id="3.30.160.60:FF:000032">
    <property type="entry name" value="Krueppel-like factor 4"/>
    <property type="match status" value="1"/>
</dbReference>
<dbReference type="GO" id="GO:0008270">
    <property type="term" value="F:zinc ion binding"/>
    <property type="evidence" value="ECO:0007669"/>
    <property type="project" value="UniProtKB-KW"/>
</dbReference>
<keyword evidence="4 9" id="KW-0863">Zinc-finger</keyword>
<dbReference type="PANTHER" id="PTHR14003:SF19">
    <property type="entry name" value="YY2 TRANSCRIPTION FACTOR"/>
    <property type="match status" value="1"/>
</dbReference>
<evidence type="ECO:0000256" key="8">
    <source>
        <dbReference type="ARBA" id="ARBA00023242"/>
    </source>
</evidence>
<dbReference type="GO" id="GO:0000978">
    <property type="term" value="F:RNA polymerase II cis-regulatory region sequence-specific DNA binding"/>
    <property type="evidence" value="ECO:0007669"/>
    <property type="project" value="TreeGrafter"/>
</dbReference>
<evidence type="ECO:0000313" key="11">
    <source>
        <dbReference type="EMBL" id="CBK21353.2"/>
    </source>
</evidence>
<accession>D8LZW4</accession>
<keyword evidence="7" id="KW-0804">Transcription</keyword>
<dbReference type="PROSITE" id="PS50157">
    <property type="entry name" value="ZINC_FINGER_C2H2_2"/>
    <property type="match status" value="4"/>
</dbReference>
<keyword evidence="2" id="KW-0479">Metal-binding</keyword>
<dbReference type="SMART" id="SM00355">
    <property type="entry name" value="ZnF_C2H2"/>
    <property type="match status" value="4"/>
</dbReference>
<dbReference type="GeneID" id="24918773"/>
<dbReference type="PANTHER" id="PTHR14003">
    <property type="entry name" value="TRANSCRIPTIONAL REPRESSOR PROTEIN YY"/>
    <property type="match status" value="1"/>
</dbReference>
<gene>
    <name evidence="11" type="ORF">GSBLH_T00001528001</name>
</gene>
<keyword evidence="6" id="KW-0805">Transcription regulation</keyword>
<dbReference type="RefSeq" id="XP_012895401.1">
    <property type="nucleotide sequence ID" value="XM_013039947.1"/>
</dbReference>
<evidence type="ECO:0000313" key="12">
    <source>
        <dbReference type="Proteomes" id="UP000008312"/>
    </source>
</evidence>
<dbReference type="GO" id="GO:0031519">
    <property type="term" value="C:PcG protein complex"/>
    <property type="evidence" value="ECO:0007669"/>
    <property type="project" value="TreeGrafter"/>
</dbReference>
<proteinExistence type="predicted"/>
<keyword evidence="12" id="KW-1185">Reference proteome</keyword>
<sequence>MTPFHSNQNSYIISQDLAQLQTIGPLESGMPLYQGIVNPQQNAQDYLIHRPPQRPCKRPRRYPCQYIGCDRSFDSQWALERHIRIHTGEKPFCCSYPDCGKSFTDKCALKRHELTHNPEKPFKCSFPNCNKCFKTKNYLEIHRRLHTEEDPYKCHFKGCDRSFSSPKSLKRHEKLWHNTGGTESAIEHELREKIIRAQNRYRVKAAKLDLQLKRAMAINKALKKEKAELHKFGQSQELRKKELDASGELKIAKESPENLFLQPLQTELGMQQGLEAGEGSHKAQNSIAIPAIHSLEGNSNAMEYTVSTMMRDPITEIAL</sequence>
<dbReference type="InterPro" id="IPR036236">
    <property type="entry name" value="Znf_C2H2_sf"/>
</dbReference>
<feature type="domain" description="C2H2-type" evidence="10">
    <location>
        <begin position="92"/>
        <end position="121"/>
    </location>
</feature>
<keyword evidence="8" id="KW-0539">Nucleus</keyword>
<comment type="subcellular location">
    <subcellularLocation>
        <location evidence="1">Nucleus</location>
    </subcellularLocation>
</comment>
<feature type="domain" description="C2H2-type" evidence="10">
    <location>
        <begin position="122"/>
        <end position="151"/>
    </location>
</feature>
<dbReference type="InParanoid" id="D8LZW4"/>
<evidence type="ECO:0000256" key="7">
    <source>
        <dbReference type="ARBA" id="ARBA00023163"/>
    </source>
</evidence>
<dbReference type="PROSITE" id="PS00028">
    <property type="entry name" value="ZINC_FINGER_C2H2_1"/>
    <property type="match status" value="4"/>
</dbReference>
<evidence type="ECO:0000256" key="5">
    <source>
        <dbReference type="ARBA" id="ARBA00022833"/>
    </source>
</evidence>
<reference evidence="11" key="1">
    <citation type="submission" date="2010-02" db="EMBL/GenBank/DDBJ databases">
        <title>Sequencing and annotation of the Blastocystis hominis genome.</title>
        <authorList>
            <person name="Wincker P."/>
        </authorList>
    </citation>
    <scope>NUCLEOTIDE SEQUENCE</scope>
    <source>
        <strain evidence="11">Singapore isolate B</strain>
    </source>
</reference>
<evidence type="ECO:0000256" key="2">
    <source>
        <dbReference type="ARBA" id="ARBA00022723"/>
    </source>
</evidence>
<evidence type="ECO:0000256" key="6">
    <source>
        <dbReference type="ARBA" id="ARBA00023015"/>
    </source>
</evidence>
<evidence type="ECO:0000259" key="10">
    <source>
        <dbReference type="PROSITE" id="PS50157"/>
    </source>
</evidence>